<feature type="binding site" evidence="11">
    <location>
        <position position="156"/>
    </location>
    <ligand>
        <name>NAD(+)</name>
        <dbReference type="ChEBI" id="CHEBI:57540"/>
    </ligand>
</feature>
<evidence type="ECO:0000256" key="9">
    <source>
        <dbReference type="PIRSR" id="PIRSR000112-1"/>
    </source>
</evidence>
<keyword evidence="9" id="KW-0862">Zinc</keyword>
<dbReference type="GO" id="GO:0046872">
    <property type="term" value="F:metal ion binding"/>
    <property type="evidence" value="ECO:0007669"/>
    <property type="project" value="UniProtKB-KW"/>
</dbReference>
<feature type="binding site" evidence="11">
    <location>
        <position position="150"/>
    </location>
    <ligand>
        <name>NAD(+)</name>
        <dbReference type="ChEBI" id="CHEBI:57540"/>
    </ligand>
</feature>
<evidence type="ECO:0000256" key="6">
    <source>
        <dbReference type="ARBA" id="ARBA00039147"/>
    </source>
</evidence>
<dbReference type="NCBIfam" id="NF006941">
    <property type="entry name" value="PRK09423.1"/>
    <property type="match status" value="1"/>
</dbReference>
<gene>
    <name evidence="14" type="ORF">F4Y42_05745</name>
</gene>
<feature type="binding site" evidence="10">
    <location>
        <position position="146"/>
    </location>
    <ligand>
        <name>glycerol</name>
        <dbReference type="ChEBI" id="CHEBI:17754"/>
    </ligand>
</feature>
<evidence type="ECO:0000256" key="7">
    <source>
        <dbReference type="ARBA" id="ARBA00040132"/>
    </source>
</evidence>
<dbReference type="EC" id="1.1.1.6" evidence="6"/>
<feature type="binding site" evidence="9">
    <location>
        <position position="196"/>
    </location>
    <ligand>
        <name>glycerol</name>
        <dbReference type="ChEBI" id="CHEBI:17754"/>
    </ligand>
</feature>
<dbReference type="InterPro" id="IPR016205">
    <property type="entry name" value="Glycerol_DH"/>
</dbReference>
<evidence type="ECO:0000256" key="4">
    <source>
        <dbReference type="ARBA" id="ARBA00023027"/>
    </source>
</evidence>
<dbReference type="Pfam" id="PF00465">
    <property type="entry name" value="Fe-ADH"/>
    <property type="match status" value="1"/>
</dbReference>
<evidence type="ECO:0000256" key="2">
    <source>
        <dbReference type="ARBA" id="ARBA00022723"/>
    </source>
</evidence>
<feature type="binding site" evidence="11">
    <location>
        <begin position="119"/>
        <end position="123"/>
    </location>
    <ligand>
        <name>NAD(+)</name>
        <dbReference type="ChEBI" id="CHEBI:57540"/>
    </ligand>
</feature>
<evidence type="ECO:0000256" key="5">
    <source>
        <dbReference type="ARBA" id="ARBA00037918"/>
    </source>
</evidence>
<dbReference type="CDD" id="cd08170">
    <property type="entry name" value="GlyDH"/>
    <property type="match status" value="1"/>
</dbReference>
<evidence type="ECO:0000259" key="13">
    <source>
        <dbReference type="Pfam" id="PF00465"/>
    </source>
</evidence>
<organism evidence="14">
    <name type="scientific">Caldilineaceae bacterium SB0664_bin_27</name>
    <dbReference type="NCBI Taxonomy" id="2605260"/>
    <lineage>
        <taxon>Bacteria</taxon>
        <taxon>Bacillati</taxon>
        <taxon>Chloroflexota</taxon>
        <taxon>Caldilineae</taxon>
        <taxon>Caldilineales</taxon>
        <taxon>Caldilineaceae</taxon>
    </lineage>
</organism>
<accession>A0A6B0YQP0</accession>
<dbReference type="SUPFAM" id="SSF56796">
    <property type="entry name" value="Dehydroquinate synthase-like"/>
    <property type="match status" value="1"/>
</dbReference>
<feature type="binding site" evidence="11">
    <location>
        <position position="152"/>
    </location>
    <ligand>
        <name>NAD(+)</name>
        <dbReference type="ChEBI" id="CHEBI:57540"/>
    </ligand>
</feature>
<feature type="region of interest" description="Disordered" evidence="12">
    <location>
        <begin position="1"/>
        <end position="28"/>
    </location>
</feature>
<dbReference type="PROSITE" id="PS00913">
    <property type="entry name" value="ADH_IRON_1"/>
    <property type="match status" value="1"/>
</dbReference>
<feature type="binding site" evidence="9">
    <location>
        <position position="298"/>
    </location>
    <ligand>
        <name>glycerol</name>
        <dbReference type="ChEBI" id="CHEBI:17754"/>
    </ligand>
</feature>
<dbReference type="PANTHER" id="PTHR43616">
    <property type="entry name" value="GLYCEROL DEHYDROGENASE"/>
    <property type="match status" value="1"/>
</dbReference>
<keyword evidence="4 11" id="KW-0520">NAD</keyword>
<evidence type="ECO:0000256" key="3">
    <source>
        <dbReference type="ARBA" id="ARBA00023002"/>
    </source>
</evidence>
<dbReference type="InterPro" id="IPR001670">
    <property type="entry name" value="ADH_Fe/GldA"/>
</dbReference>
<comment type="cofactor">
    <cofactor evidence="9">
        <name>Zn(2+)</name>
        <dbReference type="ChEBI" id="CHEBI:29105"/>
    </cofactor>
    <text evidence="9">Binds 1 zinc ion per subunit.</text>
</comment>
<dbReference type="PANTHER" id="PTHR43616:SF5">
    <property type="entry name" value="GLYCEROL DEHYDROGENASE 1"/>
    <property type="match status" value="1"/>
</dbReference>
<comment type="caution">
    <text evidence="14">The sequence shown here is derived from an EMBL/GenBank/DDBJ whole genome shotgun (WGS) entry which is preliminary data.</text>
</comment>
<comment type="similarity">
    <text evidence="1">Belongs to the iron-containing alcohol dehydrogenase family.</text>
</comment>
<evidence type="ECO:0000256" key="8">
    <source>
        <dbReference type="ARBA" id="ARBA00049006"/>
    </source>
</evidence>
<dbReference type="PIRSF" id="PIRSF000112">
    <property type="entry name" value="Glycerol_dehydrogenase"/>
    <property type="match status" value="1"/>
</dbReference>
<dbReference type="GO" id="GO:0008888">
    <property type="term" value="F:glycerol dehydrogenase (NAD+) activity"/>
    <property type="evidence" value="ECO:0007669"/>
    <property type="project" value="UniProtKB-EC"/>
</dbReference>
<name>A0A6B0YQP0_9CHLR</name>
<comment type="pathway">
    <text evidence="5">Polyol metabolism; glycerol fermentation; glycerone phosphate from glycerol (oxidative route): step 1/2.</text>
</comment>
<dbReference type="Gene3D" id="1.20.1090.10">
    <property type="entry name" value="Dehydroquinate synthase-like - alpha domain"/>
    <property type="match status" value="1"/>
</dbReference>
<reference evidence="14" key="1">
    <citation type="submission" date="2019-09" db="EMBL/GenBank/DDBJ databases">
        <title>Characterisation of the sponge microbiome using genome-centric metagenomics.</title>
        <authorList>
            <person name="Engelberts J.P."/>
            <person name="Robbins S.J."/>
            <person name="De Goeij J.M."/>
            <person name="Aranda M."/>
            <person name="Bell S.C."/>
            <person name="Webster N.S."/>
        </authorList>
    </citation>
    <scope>NUCLEOTIDE SEQUENCE</scope>
    <source>
        <strain evidence="14">SB0664_bin_27</strain>
    </source>
</reference>
<keyword evidence="2 9" id="KW-0479">Metal-binding</keyword>
<evidence type="ECO:0000256" key="1">
    <source>
        <dbReference type="ARBA" id="ARBA00007358"/>
    </source>
</evidence>
<feature type="binding site" evidence="11">
    <location>
        <begin position="141"/>
        <end position="144"/>
    </location>
    <ligand>
        <name>NAD(+)</name>
        <dbReference type="ChEBI" id="CHEBI:57540"/>
    </ligand>
</feature>
<evidence type="ECO:0000313" key="14">
    <source>
        <dbReference type="EMBL" id="MXY92937.1"/>
    </source>
</evidence>
<dbReference type="EMBL" id="VXRG01000050">
    <property type="protein sequence ID" value="MXY92937.1"/>
    <property type="molecule type" value="Genomic_DNA"/>
</dbReference>
<comment type="catalytic activity">
    <reaction evidence="8">
        <text>glycerol + NAD(+) = dihydroxyacetone + NADH + H(+)</text>
        <dbReference type="Rhea" id="RHEA:13769"/>
        <dbReference type="ChEBI" id="CHEBI:15378"/>
        <dbReference type="ChEBI" id="CHEBI:16016"/>
        <dbReference type="ChEBI" id="CHEBI:17754"/>
        <dbReference type="ChEBI" id="CHEBI:57540"/>
        <dbReference type="ChEBI" id="CHEBI:57945"/>
        <dbReference type="EC" id="1.1.1.6"/>
    </reaction>
</comment>
<keyword evidence="3" id="KW-0560">Oxidoreductase</keyword>
<evidence type="ECO:0000256" key="11">
    <source>
        <dbReference type="PIRSR" id="PIRSR000112-3"/>
    </source>
</evidence>
<protein>
    <recommendedName>
        <fullName evidence="7">Glycerol dehydrogenase</fullName>
        <ecNumber evidence="6">1.1.1.6</ecNumber>
    </recommendedName>
</protein>
<feature type="domain" description="Alcohol dehydrogenase iron-type/glycerol dehydrogenase GldA" evidence="13">
    <location>
        <begin position="30"/>
        <end position="178"/>
    </location>
</feature>
<evidence type="ECO:0000256" key="12">
    <source>
        <dbReference type="SAM" id="MobiDB-lite"/>
    </source>
</evidence>
<feature type="binding site" evidence="9">
    <location>
        <position position="280"/>
    </location>
    <ligand>
        <name>glycerol</name>
        <dbReference type="ChEBI" id="CHEBI:17754"/>
    </ligand>
</feature>
<dbReference type="InterPro" id="IPR018211">
    <property type="entry name" value="ADH_Fe_CS"/>
</dbReference>
<sequence>MTSNNDFSPKPLFSLADTGRETPPTGLISPARYVQGPDLLDHLGRFLALVPSTRPAVYISAGGLRRHGEQLLGGLRAMQIEASVEIFGDECSYSEIERASSSLQTKGTPFDCLIAVGGGKCLDAGKCVADRLDIPVVIVPTIASTDAPCSALSVIYTDDGIVHGGESFPDSPAFVLVDSQLIAAAPVRYLVAGMGDALATRYEARTCYRNPAGRAVIGGRPTIAAQAIAELCAQTVFEDGVAAAEANYRGETNPALERVIEANTLLSGIGFESGGVTAAHAIAMGFTRLPVAREEYLHGEMVALGLLTQLALEQFTDECEQVAHFCAEIGLPTHLAQLSLDTTADGPALQEAMAHSAATPLMDNEPFDVTPENTWTSLLQADEIGRAATAAVGDRAYHRLRA</sequence>
<evidence type="ECO:0000256" key="10">
    <source>
        <dbReference type="PIRSR" id="PIRSR000112-2"/>
    </source>
</evidence>
<dbReference type="Gene3D" id="3.40.50.1970">
    <property type="match status" value="1"/>
</dbReference>
<dbReference type="AlphaFoldDB" id="A0A6B0YQP0"/>
<proteinExistence type="inferred from homology"/>